<reference evidence="2" key="1">
    <citation type="submission" date="2020-12" db="EMBL/GenBank/DDBJ databases">
        <title>Metabolic potential, ecology and presence of endohyphal bacteria is reflected in genomic diversity of Mucoromycotina.</title>
        <authorList>
            <person name="Muszewska A."/>
            <person name="Okrasinska A."/>
            <person name="Steczkiewicz K."/>
            <person name="Drgas O."/>
            <person name="Orlowska M."/>
            <person name="Perlinska-Lenart U."/>
            <person name="Aleksandrzak-Piekarczyk T."/>
            <person name="Szatraj K."/>
            <person name="Zielenkiewicz U."/>
            <person name="Pilsyk S."/>
            <person name="Malc E."/>
            <person name="Mieczkowski P."/>
            <person name="Kruszewska J.S."/>
            <person name="Biernat P."/>
            <person name="Pawlowska J."/>
        </authorList>
    </citation>
    <scope>NUCLEOTIDE SEQUENCE</scope>
    <source>
        <strain evidence="2">CBS 226.32</strain>
    </source>
</reference>
<keyword evidence="3" id="KW-1185">Reference proteome</keyword>
<accession>A0A8H7QWZ0</accession>
<evidence type="ECO:0000313" key="3">
    <source>
        <dbReference type="Proteomes" id="UP000650833"/>
    </source>
</evidence>
<protein>
    <submittedName>
        <fullName evidence="2">Uncharacterized protein</fullName>
    </submittedName>
</protein>
<dbReference type="AlphaFoldDB" id="A0A8H7QWZ0"/>
<name>A0A8H7QWZ0_9FUNG</name>
<sequence length="485" mass="54923">MDNMYKLTNEKNDPSLKFFSENPISDWSFAKYETSFNKDKARPVNAAKIKNTYKSLLERIKESSDVPDSVKAEVHRLSLALESPKTIPENISFNITAHDSSVINALGSDIDPTLELEHSRDEESEEEDKIPSDLSIHHHPYRTCEYTLAFTDEEKEEEGEGDETDIENTSDESEWMLDGVSISDLCFDLKNTTLKLTKYTDPAQLSDIRLLALNDIYIFDRDSTSSVSKYFPTKVHTMLKPTLSFDTYLPTRGLNCYDWYMHTAQVLTQILPVLINGPPDDLNEDSFVHYYLSSLLSSVFASDPLLKMKWANGQLIKNNNAAFKPDFLVYNISGSVKCVILIAEFKPIEQNSYVESDLVKLSKQMKDTLNKLVIKGVTKPRICGIHCEGESVHTYVMDLPSPKLYRIINASKIKLFKNVDQMSLLPNVITHLLCLEGVASETATKVETASLYSYSKLKRPAPNSPVSWLSSENVTLSRIPKKQKK</sequence>
<feature type="region of interest" description="Disordered" evidence="1">
    <location>
        <begin position="153"/>
        <end position="172"/>
    </location>
</feature>
<proteinExistence type="predicted"/>
<organism evidence="2 3">
    <name type="scientific">Mucor plumbeus</name>
    <dbReference type="NCBI Taxonomy" id="97098"/>
    <lineage>
        <taxon>Eukaryota</taxon>
        <taxon>Fungi</taxon>
        <taxon>Fungi incertae sedis</taxon>
        <taxon>Mucoromycota</taxon>
        <taxon>Mucoromycotina</taxon>
        <taxon>Mucoromycetes</taxon>
        <taxon>Mucorales</taxon>
        <taxon>Mucorineae</taxon>
        <taxon>Mucoraceae</taxon>
        <taxon>Mucor</taxon>
    </lineage>
</organism>
<dbReference type="Proteomes" id="UP000650833">
    <property type="component" value="Unassembled WGS sequence"/>
</dbReference>
<evidence type="ECO:0000256" key="1">
    <source>
        <dbReference type="SAM" id="MobiDB-lite"/>
    </source>
</evidence>
<gene>
    <name evidence="2" type="ORF">INT46_010092</name>
</gene>
<dbReference type="EMBL" id="JAEPRC010000359">
    <property type="protein sequence ID" value="KAG2199258.1"/>
    <property type="molecule type" value="Genomic_DNA"/>
</dbReference>
<dbReference type="OrthoDB" id="2263377at2759"/>
<evidence type="ECO:0000313" key="2">
    <source>
        <dbReference type="EMBL" id="KAG2199258.1"/>
    </source>
</evidence>
<comment type="caution">
    <text evidence="2">The sequence shown here is derived from an EMBL/GenBank/DDBJ whole genome shotgun (WGS) entry which is preliminary data.</text>
</comment>